<dbReference type="GeneID" id="17274616"/>
<feature type="signal peptide" evidence="2">
    <location>
        <begin position="1"/>
        <end position="25"/>
    </location>
</feature>
<evidence type="ECO:0000256" key="2">
    <source>
        <dbReference type="SAM" id="SignalP"/>
    </source>
</evidence>
<reference evidence="4" key="1">
    <citation type="journal article" date="2013" name="Nature">
        <title>Pan genome of the phytoplankton Emiliania underpins its global distribution.</title>
        <authorList>
            <person name="Read B.A."/>
            <person name="Kegel J."/>
            <person name="Klute M.J."/>
            <person name="Kuo A."/>
            <person name="Lefebvre S.C."/>
            <person name="Maumus F."/>
            <person name="Mayer C."/>
            <person name="Miller J."/>
            <person name="Monier A."/>
            <person name="Salamov A."/>
            <person name="Young J."/>
            <person name="Aguilar M."/>
            <person name="Claverie J.M."/>
            <person name="Frickenhaus S."/>
            <person name="Gonzalez K."/>
            <person name="Herman E.K."/>
            <person name="Lin Y.C."/>
            <person name="Napier J."/>
            <person name="Ogata H."/>
            <person name="Sarno A.F."/>
            <person name="Shmutz J."/>
            <person name="Schroeder D."/>
            <person name="de Vargas C."/>
            <person name="Verret F."/>
            <person name="von Dassow P."/>
            <person name="Valentin K."/>
            <person name="Van de Peer Y."/>
            <person name="Wheeler G."/>
            <person name="Dacks J.B."/>
            <person name="Delwiche C.F."/>
            <person name="Dyhrman S.T."/>
            <person name="Glockner G."/>
            <person name="John U."/>
            <person name="Richards T."/>
            <person name="Worden A.Z."/>
            <person name="Zhang X."/>
            <person name="Grigoriev I.V."/>
            <person name="Allen A.E."/>
            <person name="Bidle K."/>
            <person name="Borodovsky M."/>
            <person name="Bowler C."/>
            <person name="Brownlee C."/>
            <person name="Cock J.M."/>
            <person name="Elias M."/>
            <person name="Gladyshev V.N."/>
            <person name="Groth M."/>
            <person name="Guda C."/>
            <person name="Hadaegh A."/>
            <person name="Iglesias-Rodriguez M.D."/>
            <person name="Jenkins J."/>
            <person name="Jones B.M."/>
            <person name="Lawson T."/>
            <person name="Leese F."/>
            <person name="Lindquist E."/>
            <person name="Lobanov A."/>
            <person name="Lomsadze A."/>
            <person name="Malik S.B."/>
            <person name="Marsh M.E."/>
            <person name="Mackinder L."/>
            <person name="Mock T."/>
            <person name="Mueller-Roeber B."/>
            <person name="Pagarete A."/>
            <person name="Parker M."/>
            <person name="Probert I."/>
            <person name="Quesneville H."/>
            <person name="Raines C."/>
            <person name="Rensing S.A."/>
            <person name="Riano-Pachon D.M."/>
            <person name="Richier S."/>
            <person name="Rokitta S."/>
            <person name="Shiraiwa Y."/>
            <person name="Soanes D.M."/>
            <person name="van der Giezen M."/>
            <person name="Wahlund T.M."/>
            <person name="Williams B."/>
            <person name="Wilson W."/>
            <person name="Wolfe G."/>
            <person name="Wurch L.L."/>
        </authorList>
    </citation>
    <scope>NUCLEOTIDE SEQUENCE</scope>
</reference>
<dbReference type="RefSeq" id="XP_005781500.1">
    <property type="nucleotide sequence ID" value="XM_005781443.1"/>
</dbReference>
<dbReference type="Proteomes" id="UP000013827">
    <property type="component" value="Unassembled WGS sequence"/>
</dbReference>
<evidence type="ECO:0000256" key="1">
    <source>
        <dbReference type="SAM" id="MobiDB-lite"/>
    </source>
</evidence>
<keyword evidence="4" id="KW-1185">Reference proteome</keyword>
<evidence type="ECO:0000313" key="3">
    <source>
        <dbReference type="EnsemblProtists" id="EOD29071"/>
    </source>
</evidence>
<reference evidence="3" key="2">
    <citation type="submission" date="2024-10" db="UniProtKB">
        <authorList>
            <consortium name="EnsemblProtists"/>
        </authorList>
    </citation>
    <scope>IDENTIFICATION</scope>
</reference>
<dbReference type="HOGENOM" id="CLU_1075343_0_0_1"/>
<dbReference type="EnsemblProtists" id="EOD29071">
    <property type="protein sequence ID" value="EOD29071"/>
    <property type="gene ID" value="EMIHUDRAFT_234144"/>
</dbReference>
<feature type="region of interest" description="Disordered" evidence="1">
    <location>
        <begin position="172"/>
        <end position="194"/>
    </location>
</feature>
<proteinExistence type="predicted"/>
<accession>A0A0D3JZY6</accession>
<organism evidence="3 4">
    <name type="scientific">Emiliania huxleyi (strain CCMP1516)</name>
    <dbReference type="NCBI Taxonomy" id="280463"/>
    <lineage>
        <taxon>Eukaryota</taxon>
        <taxon>Haptista</taxon>
        <taxon>Haptophyta</taxon>
        <taxon>Prymnesiophyceae</taxon>
        <taxon>Isochrysidales</taxon>
        <taxon>Noelaerhabdaceae</taxon>
        <taxon>Emiliania</taxon>
    </lineage>
</organism>
<dbReference type="AlphaFoldDB" id="A0A0D3JZY6"/>
<keyword evidence="2" id="KW-0732">Signal</keyword>
<feature type="chain" id="PRO_5044291618" evidence="2">
    <location>
        <begin position="26"/>
        <end position="283"/>
    </location>
</feature>
<name>A0A0D3JZY6_EMIH1</name>
<evidence type="ECO:0000313" key="4">
    <source>
        <dbReference type="Proteomes" id="UP000013827"/>
    </source>
</evidence>
<dbReference type="PaxDb" id="2903-EOD29071"/>
<dbReference type="KEGG" id="ehx:EMIHUDRAFT_234144"/>
<sequence>MLSTAAILLLSGRLVCLLRLACTEGTDDAPWSPHSREHLGGADAVVEVVVEEEDGAAAALREAVQRALASAAEAAASGGGCSGKSHAEAFAEGAALERWADELEELAELAEAAEVAGEEIGEELKASGLVTAWSEARPGEPGYADEDGVPAYREPGPQRHTYVVLELRPQPLKGRRARRNAQQRSGGGATSQAAERALLRSSDAFLQLAGRVAVWREQVVRVMEADAQEAKAEANARQKERVAAILAGTDAAGAGAGVEEALNCWEEGAYEAETLETLAEFGD</sequence>
<protein>
    <submittedName>
        <fullName evidence="3">Uncharacterized protein</fullName>
    </submittedName>
</protein>